<comment type="caution">
    <text evidence="2">The sequence shown here is derived from an EMBL/GenBank/DDBJ whole genome shotgun (WGS) entry which is preliminary data.</text>
</comment>
<organism evidence="2 3">
    <name type="scientific">Paracraurococcus lichenis</name>
    <dbReference type="NCBI Taxonomy" id="3064888"/>
    <lineage>
        <taxon>Bacteria</taxon>
        <taxon>Pseudomonadati</taxon>
        <taxon>Pseudomonadota</taxon>
        <taxon>Alphaproteobacteria</taxon>
        <taxon>Acetobacterales</taxon>
        <taxon>Roseomonadaceae</taxon>
        <taxon>Paracraurococcus</taxon>
    </lineage>
</organism>
<reference evidence="2 3" key="1">
    <citation type="submission" date="2023-08" db="EMBL/GenBank/DDBJ databases">
        <title>The draft genome sequence of Paracraurococcus sp. LOR1-02.</title>
        <authorList>
            <person name="Kingkaew E."/>
            <person name="Tanasupawat S."/>
        </authorList>
    </citation>
    <scope>NUCLEOTIDE SEQUENCE [LARGE SCALE GENOMIC DNA]</scope>
    <source>
        <strain evidence="2 3">LOR1-02</strain>
    </source>
</reference>
<dbReference type="RefSeq" id="WP_305101940.1">
    <property type="nucleotide sequence ID" value="NZ_JAUTWS010000001.1"/>
</dbReference>
<name>A0ABT9DT52_9PROT</name>
<keyword evidence="3" id="KW-1185">Reference proteome</keyword>
<gene>
    <name evidence="2" type="ORF">Q7A36_01905</name>
</gene>
<evidence type="ECO:0000313" key="2">
    <source>
        <dbReference type="EMBL" id="MDO9707078.1"/>
    </source>
</evidence>
<feature type="compositionally biased region" description="Basic and acidic residues" evidence="1">
    <location>
        <begin position="172"/>
        <end position="184"/>
    </location>
</feature>
<feature type="region of interest" description="Disordered" evidence="1">
    <location>
        <begin position="161"/>
        <end position="184"/>
    </location>
</feature>
<accession>A0ABT9DT52</accession>
<dbReference type="EMBL" id="JAUTWS010000001">
    <property type="protein sequence ID" value="MDO9707078.1"/>
    <property type="molecule type" value="Genomic_DNA"/>
</dbReference>
<proteinExistence type="predicted"/>
<sequence>MDDSALSKFLLDRNIPEDFQWPDPAASGSDNIEPVELVGTLQAANAQSVYVATGGGVVLTIPRESVISVSDARFGPAGSVRLLINGESVAESATRVLLFGGVRRDTAPLVLMNGSPDLQIAGFEDKTLERLQSIMEKLKKLGLPVPIGDDGGTTTYSYLSSAWTTTGPDGGSRSDSDPIREADD</sequence>
<evidence type="ECO:0000313" key="3">
    <source>
        <dbReference type="Proteomes" id="UP001243009"/>
    </source>
</evidence>
<evidence type="ECO:0000256" key="1">
    <source>
        <dbReference type="SAM" id="MobiDB-lite"/>
    </source>
</evidence>
<protein>
    <submittedName>
        <fullName evidence="2">Uncharacterized protein</fullName>
    </submittedName>
</protein>
<dbReference type="Proteomes" id="UP001243009">
    <property type="component" value="Unassembled WGS sequence"/>
</dbReference>